<organism evidence="2">
    <name type="scientific">Hymenolepis diminuta</name>
    <name type="common">Rat tapeworm</name>
    <dbReference type="NCBI Taxonomy" id="6216"/>
    <lineage>
        <taxon>Eukaryota</taxon>
        <taxon>Metazoa</taxon>
        <taxon>Spiralia</taxon>
        <taxon>Lophotrochozoa</taxon>
        <taxon>Platyhelminthes</taxon>
        <taxon>Cestoda</taxon>
        <taxon>Eucestoda</taxon>
        <taxon>Cyclophyllidea</taxon>
        <taxon>Hymenolepididae</taxon>
        <taxon>Hymenolepis</taxon>
    </lineage>
</organism>
<feature type="region of interest" description="Disordered" evidence="1">
    <location>
        <begin position="1"/>
        <end position="30"/>
    </location>
</feature>
<feature type="compositionally biased region" description="Basic and acidic residues" evidence="1">
    <location>
        <begin position="51"/>
        <end position="67"/>
    </location>
</feature>
<proteinExistence type="predicted"/>
<feature type="region of interest" description="Disordered" evidence="1">
    <location>
        <begin position="45"/>
        <end position="67"/>
    </location>
</feature>
<dbReference type="AlphaFoldDB" id="A0A158QFE9"/>
<evidence type="ECO:0000256" key="1">
    <source>
        <dbReference type="SAM" id="MobiDB-lite"/>
    </source>
</evidence>
<name>A0A158QFE9_HYMDI</name>
<sequence>LVGRMRYPKTDQDPYKGSGSPTATAGKPNLKLPNRRVVLTVVCGTNPAEDSTTHVEPTRRHSTETFHSKPNHACAIILQLNEHLLPDSLIKVFSRT</sequence>
<protein>
    <submittedName>
        <fullName evidence="2">RHD domain-containing protein</fullName>
    </submittedName>
</protein>
<dbReference type="WBParaSite" id="HDID_0000875601-mRNA-1">
    <property type="protein sequence ID" value="HDID_0000875601-mRNA-1"/>
    <property type="gene ID" value="HDID_0000875601"/>
</dbReference>
<evidence type="ECO:0000313" key="2">
    <source>
        <dbReference type="WBParaSite" id="HDID_0000875601-mRNA-1"/>
    </source>
</evidence>
<accession>A0A158QFE9</accession>
<reference evidence="2" key="1">
    <citation type="submission" date="2016-04" db="UniProtKB">
        <authorList>
            <consortium name="WormBaseParasite"/>
        </authorList>
    </citation>
    <scope>IDENTIFICATION</scope>
</reference>